<dbReference type="SUPFAM" id="SSF56672">
    <property type="entry name" value="DNA/RNA polymerases"/>
    <property type="match status" value="1"/>
</dbReference>
<protein>
    <submittedName>
        <fullName evidence="1">AlNc14C357G10961 protein</fullName>
    </submittedName>
</protein>
<organism evidence="1">
    <name type="scientific">Albugo laibachii Nc14</name>
    <dbReference type="NCBI Taxonomy" id="890382"/>
    <lineage>
        <taxon>Eukaryota</taxon>
        <taxon>Sar</taxon>
        <taxon>Stramenopiles</taxon>
        <taxon>Oomycota</taxon>
        <taxon>Peronosporomycetes</taxon>
        <taxon>Albuginales</taxon>
        <taxon>Albuginaceae</taxon>
        <taxon>Albugo</taxon>
    </lineage>
</organism>
<proteinExistence type="predicted"/>
<accession>F0WXL0</accession>
<name>F0WXL0_9STRA</name>
<gene>
    <name evidence="1" type="primary">AlNc14C357G10961</name>
    <name evidence="1" type="ORF">ALNC14_123480</name>
</gene>
<reference evidence="1" key="2">
    <citation type="submission" date="2011-02" db="EMBL/GenBank/DDBJ databases">
        <authorList>
            <person name="MacLean D."/>
        </authorList>
    </citation>
    <scope>NUCLEOTIDE SEQUENCE</scope>
</reference>
<dbReference type="InterPro" id="IPR043502">
    <property type="entry name" value="DNA/RNA_pol_sf"/>
</dbReference>
<reference evidence="1" key="1">
    <citation type="journal article" date="2011" name="PLoS Biol.">
        <title>Gene gain and loss during evolution of obligate parasitism in the white rust pathogen of Arabidopsis thaliana.</title>
        <authorList>
            <person name="Kemen E."/>
            <person name="Gardiner A."/>
            <person name="Schultz-Larsen T."/>
            <person name="Kemen A.C."/>
            <person name="Balmuth A.L."/>
            <person name="Robert-Seilaniantz A."/>
            <person name="Bailey K."/>
            <person name="Holub E."/>
            <person name="Studholme D.J."/>
            <person name="Maclean D."/>
            <person name="Jones J.D."/>
        </authorList>
    </citation>
    <scope>NUCLEOTIDE SEQUENCE</scope>
</reference>
<dbReference type="AlphaFoldDB" id="F0WXL0"/>
<dbReference type="HOGENOM" id="CLU_1279668_0_0_1"/>
<evidence type="ECO:0000313" key="1">
    <source>
        <dbReference type="EMBL" id="CCA26204.1"/>
    </source>
</evidence>
<sequence length="199" mass="22693">MTLLIDRGMMELMGYSTDAILGAARQSKDILDASWIDESPEDSTSSCRLLKKCDEECYANDNSCLDEREAYMMSPEVIKAEAQKDVVTEILKSKVVEAGEKRAKEESLSRLTSLLCRYQDVFSLKFAADPPFKVPPLKVQQKEGTEPVMARFRRYQPLHGDYLKEHISSLEKHSLVYRNSDLRWGSANRIVEKKEVGSY</sequence>
<dbReference type="EMBL" id="FR824402">
    <property type="protein sequence ID" value="CCA26204.1"/>
    <property type="molecule type" value="Genomic_DNA"/>
</dbReference>